<dbReference type="RefSeq" id="WP_154621113.1">
    <property type="nucleotide sequence ID" value="NZ_VUNL01000010.1"/>
</dbReference>
<dbReference type="Proteomes" id="UP000430222">
    <property type="component" value="Unassembled WGS sequence"/>
</dbReference>
<feature type="region of interest" description="Disordered" evidence="1">
    <location>
        <begin position="49"/>
        <end position="72"/>
    </location>
</feature>
<evidence type="ECO:0000313" key="2">
    <source>
        <dbReference type="EMBL" id="MSV25345.1"/>
    </source>
</evidence>
<gene>
    <name evidence="2" type="ORF">FYJ78_09175</name>
</gene>
<dbReference type="AlphaFoldDB" id="A0A6I2UYC4"/>
<protein>
    <submittedName>
        <fullName evidence="2">Uncharacterized protein</fullName>
    </submittedName>
</protein>
<accession>A0A6I2UYC4</accession>
<keyword evidence="3" id="KW-1185">Reference proteome</keyword>
<evidence type="ECO:0000256" key="1">
    <source>
        <dbReference type="SAM" id="MobiDB-lite"/>
    </source>
</evidence>
<reference evidence="2 3" key="1">
    <citation type="submission" date="2019-08" db="EMBL/GenBank/DDBJ databases">
        <title>In-depth cultivation of the pig gut microbiome towards novel bacterial diversity and tailored functional studies.</title>
        <authorList>
            <person name="Wylensek D."/>
            <person name="Hitch T.C.A."/>
            <person name="Clavel T."/>
        </authorList>
    </citation>
    <scope>NUCLEOTIDE SEQUENCE [LARGE SCALE GENOMIC DNA]</scope>
    <source>
        <strain evidence="3">WCA-380-WT-3B3</strain>
    </source>
</reference>
<sequence>MSRKKKIGIVLVVAGLFAALMIGAMAGKNTESGRYDAATAGNPAMITEEQYSPVSQPEEEKRTASEPESAIETRPAKDVFVLNFEGTKTYIVAGSVTGTRASGHWTAAVRNVTASGVPGDVINVEFQQAGNIVLMRTPGESWRAVDEMDQSVFRKVYDIAADHP</sequence>
<proteinExistence type="predicted"/>
<name>A0A6I2UYC4_9FIRM</name>
<organism evidence="2 3">
    <name type="scientific">Selenomonas montiformis</name>
    <dbReference type="NCBI Taxonomy" id="2652285"/>
    <lineage>
        <taxon>Bacteria</taxon>
        <taxon>Bacillati</taxon>
        <taxon>Bacillota</taxon>
        <taxon>Negativicutes</taxon>
        <taxon>Selenomonadales</taxon>
        <taxon>Selenomonadaceae</taxon>
        <taxon>Selenomonas</taxon>
    </lineage>
</organism>
<evidence type="ECO:0000313" key="3">
    <source>
        <dbReference type="Proteomes" id="UP000430222"/>
    </source>
</evidence>
<comment type="caution">
    <text evidence="2">The sequence shown here is derived from an EMBL/GenBank/DDBJ whole genome shotgun (WGS) entry which is preliminary data.</text>
</comment>
<dbReference type="EMBL" id="VUNL01000010">
    <property type="protein sequence ID" value="MSV25345.1"/>
    <property type="molecule type" value="Genomic_DNA"/>
</dbReference>